<feature type="domain" description="AAA+ ATPase" evidence="1">
    <location>
        <begin position="41"/>
        <end position="181"/>
    </location>
</feature>
<dbReference type="InterPro" id="IPR003593">
    <property type="entry name" value="AAA+_ATPase"/>
</dbReference>
<dbReference type="EMBL" id="FAXN01000092">
    <property type="protein sequence ID" value="CUV66491.1"/>
    <property type="molecule type" value="Genomic_DNA"/>
</dbReference>
<sequence length="271" mass="31840">MKNKFKIAKNAFLDNIITKDYIELESSMIAFKQLADAIDKPFKMIILYGKPGTGKSILIKNLFEKKKYQKELFYMDTPSNSEKEFLEQIFYAFTGENVPDNSEVNFLGLVKYAKSILNKKEFIFLLDEAQMYGLDILEKIRLLSDTGSIKFIMALHQNNKEELLARTHFSSRIWEMIELKNVDREEQTTYINKKLLKKNLFDLSNNIKERDFKLIFKLTDGNFRECNKLMYTVFEICEFYADTLPSKISNLDKKFYEFLQLAGLKLGYINA</sequence>
<dbReference type="AlphaFoldDB" id="A0A0S4XQ89"/>
<dbReference type="PANTHER" id="PTHR35894">
    <property type="entry name" value="GENERAL SECRETION PATHWAY PROTEIN A-RELATED"/>
    <property type="match status" value="1"/>
</dbReference>
<dbReference type="Pfam" id="PF13401">
    <property type="entry name" value="AAA_22"/>
    <property type="match status" value="1"/>
</dbReference>
<evidence type="ECO:0000313" key="2">
    <source>
        <dbReference type="EMBL" id="CUV66491.1"/>
    </source>
</evidence>
<dbReference type="InterPro" id="IPR052026">
    <property type="entry name" value="ExeA_AAA_ATPase_DNA-bind"/>
</dbReference>
<dbReference type="Gene3D" id="3.40.50.300">
    <property type="entry name" value="P-loop containing nucleotide triphosphate hydrolases"/>
    <property type="match status" value="1"/>
</dbReference>
<name>A0A0S4XQ89_9BACT</name>
<dbReference type="PANTHER" id="PTHR35894:SF1">
    <property type="entry name" value="PHOSPHORIBULOKINASE _ URIDINE KINASE FAMILY"/>
    <property type="match status" value="1"/>
</dbReference>
<accession>A0A0S4XQ89</accession>
<dbReference type="InterPro" id="IPR049945">
    <property type="entry name" value="AAA_22"/>
</dbReference>
<dbReference type="GO" id="GO:0016887">
    <property type="term" value="F:ATP hydrolysis activity"/>
    <property type="evidence" value="ECO:0007669"/>
    <property type="project" value="InterPro"/>
</dbReference>
<proteinExistence type="predicted"/>
<dbReference type="SUPFAM" id="SSF52540">
    <property type="entry name" value="P-loop containing nucleoside triphosphate hydrolases"/>
    <property type="match status" value="1"/>
</dbReference>
<reference evidence="2" key="1">
    <citation type="submission" date="2015-11" db="EMBL/GenBank/DDBJ databases">
        <authorList>
            <person name="Zhang Y."/>
            <person name="Guo Z."/>
        </authorList>
    </citation>
    <scope>NUCLEOTIDE SEQUENCE</scope>
    <source>
        <strain evidence="2">BN30871</strain>
    </source>
</reference>
<evidence type="ECO:0000259" key="1">
    <source>
        <dbReference type="SMART" id="SM00382"/>
    </source>
</evidence>
<gene>
    <name evidence="2" type="ORF">BN3087_870011</name>
</gene>
<dbReference type="SMART" id="SM00382">
    <property type="entry name" value="AAA"/>
    <property type="match status" value="1"/>
</dbReference>
<organism evidence="2">
    <name type="scientific">Sulfurovum sp. enrichment culture clone C5</name>
    <dbReference type="NCBI Taxonomy" id="497650"/>
    <lineage>
        <taxon>Bacteria</taxon>
        <taxon>Pseudomonadati</taxon>
        <taxon>Campylobacterota</taxon>
        <taxon>Epsilonproteobacteria</taxon>
        <taxon>Campylobacterales</taxon>
        <taxon>Sulfurovaceae</taxon>
        <taxon>Sulfurovum</taxon>
        <taxon>environmental samples</taxon>
    </lineage>
</organism>
<dbReference type="InterPro" id="IPR027417">
    <property type="entry name" value="P-loop_NTPase"/>
</dbReference>
<protein>
    <submittedName>
        <fullName evidence="2">AAA ATPase</fullName>
    </submittedName>
</protein>